<dbReference type="SUPFAM" id="SSF103473">
    <property type="entry name" value="MFS general substrate transporter"/>
    <property type="match status" value="1"/>
</dbReference>
<dbReference type="InterPro" id="IPR050171">
    <property type="entry name" value="MFS_Transporters"/>
</dbReference>
<feature type="transmembrane region" description="Helical" evidence="7">
    <location>
        <begin position="53"/>
        <end position="72"/>
    </location>
</feature>
<evidence type="ECO:0000256" key="3">
    <source>
        <dbReference type="ARBA" id="ARBA00022475"/>
    </source>
</evidence>
<keyword evidence="3" id="KW-1003">Cell membrane</keyword>
<name>A0A934W101_9BURK</name>
<gene>
    <name evidence="9" type="ORF">JJB74_08630</name>
</gene>
<feature type="transmembrane region" description="Helical" evidence="7">
    <location>
        <begin position="387"/>
        <end position="405"/>
    </location>
</feature>
<feature type="transmembrane region" description="Helical" evidence="7">
    <location>
        <begin position="175"/>
        <end position="193"/>
    </location>
</feature>
<dbReference type="PANTHER" id="PTHR23517">
    <property type="entry name" value="RESISTANCE PROTEIN MDTM, PUTATIVE-RELATED-RELATED"/>
    <property type="match status" value="1"/>
</dbReference>
<keyword evidence="5 7" id="KW-1133">Transmembrane helix</keyword>
<evidence type="ECO:0000259" key="8">
    <source>
        <dbReference type="PROSITE" id="PS50850"/>
    </source>
</evidence>
<dbReference type="PROSITE" id="PS50850">
    <property type="entry name" value="MFS"/>
    <property type="match status" value="1"/>
</dbReference>
<evidence type="ECO:0000313" key="9">
    <source>
        <dbReference type="EMBL" id="MBK4734666.1"/>
    </source>
</evidence>
<dbReference type="PROSITE" id="PS00216">
    <property type="entry name" value="SUGAR_TRANSPORT_1"/>
    <property type="match status" value="2"/>
</dbReference>
<dbReference type="Proteomes" id="UP000622890">
    <property type="component" value="Unassembled WGS sequence"/>
</dbReference>
<dbReference type="GO" id="GO:0005886">
    <property type="term" value="C:plasma membrane"/>
    <property type="evidence" value="ECO:0007669"/>
    <property type="project" value="UniProtKB-SubCell"/>
</dbReference>
<dbReference type="AlphaFoldDB" id="A0A934W101"/>
<sequence>MTAHSIRLGLRENIGQFSLLVIVNAFVGAMVGLERSILPAIAEHDFHLAAKAAILSFIVVFGVSKAMTNYLAGRLSDRFGRKQVLVAGWLVASPVPFMLMWAPQWDWVVAANVLLGVSQGLTWSTTVIMKIDLVGPKQRGLAMGLNEFAGYAAVAASALATGWIAAQYGLRPQPFYLGIVYVVAGLLLSLLAVRETRHYVAHEVSNLATAGGAGNLDQREIFWRTTLTDHNLSSVSQAGLVNNLNDGMAWGLFPLVFAAAGMNLSQIGVLAAIYPAVWGCTQIFTGALSDRIGRKWLIVGGMWVQAAGIIFTASTAGFLGFATGGVLLGIGTAMVYPTLLAAIGDVAHPTWRASAVGVYRLWRDLGYAVGALLAGITADWFGLEVAVWLVAILTFLSGTVAAIRMKETIATK</sequence>
<keyword evidence="4 7" id="KW-0812">Transmembrane</keyword>
<dbReference type="Pfam" id="PF07690">
    <property type="entry name" value="MFS_1"/>
    <property type="match status" value="2"/>
</dbReference>
<comment type="subcellular location">
    <subcellularLocation>
        <location evidence="1">Cell membrane</location>
        <topology evidence="1">Multi-pass membrane protein</topology>
    </subcellularLocation>
</comment>
<keyword evidence="2" id="KW-0813">Transport</keyword>
<dbReference type="Gene3D" id="1.20.1250.20">
    <property type="entry name" value="MFS general substrate transporter like domains"/>
    <property type="match status" value="2"/>
</dbReference>
<evidence type="ECO:0000313" key="10">
    <source>
        <dbReference type="Proteomes" id="UP000622890"/>
    </source>
</evidence>
<evidence type="ECO:0000256" key="7">
    <source>
        <dbReference type="SAM" id="Phobius"/>
    </source>
</evidence>
<feature type="transmembrane region" description="Helical" evidence="7">
    <location>
        <begin position="14"/>
        <end position="33"/>
    </location>
</feature>
<accession>A0A934W101</accession>
<dbReference type="GO" id="GO:0022857">
    <property type="term" value="F:transmembrane transporter activity"/>
    <property type="evidence" value="ECO:0007669"/>
    <property type="project" value="InterPro"/>
</dbReference>
<feature type="transmembrane region" description="Helical" evidence="7">
    <location>
        <begin position="325"/>
        <end position="344"/>
    </location>
</feature>
<feature type="transmembrane region" description="Helical" evidence="7">
    <location>
        <begin position="365"/>
        <end position="381"/>
    </location>
</feature>
<evidence type="ECO:0000256" key="4">
    <source>
        <dbReference type="ARBA" id="ARBA00022692"/>
    </source>
</evidence>
<reference evidence="9" key="1">
    <citation type="submission" date="2021-01" db="EMBL/GenBank/DDBJ databases">
        <title>Genome sequence of strain Noviherbaspirillum sp. DKR-6.</title>
        <authorList>
            <person name="Chaudhary D.K."/>
        </authorList>
    </citation>
    <scope>NUCLEOTIDE SEQUENCE</scope>
    <source>
        <strain evidence="9">DKR-6</strain>
    </source>
</reference>
<dbReference type="InterPro" id="IPR005829">
    <property type="entry name" value="Sugar_transporter_CS"/>
</dbReference>
<dbReference type="PANTHER" id="PTHR23517:SF3">
    <property type="entry name" value="INTEGRAL MEMBRANE TRANSPORT PROTEIN"/>
    <property type="match status" value="1"/>
</dbReference>
<dbReference type="InterPro" id="IPR020846">
    <property type="entry name" value="MFS_dom"/>
</dbReference>
<feature type="transmembrane region" description="Helical" evidence="7">
    <location>
        <begin position="148"/>
        <end position="169"/>
    </location>
</feature>
<feature type="domain" description="Major facilitator superfamily (MFS) profile" evidence="8">
    <location>
        <begin position="13"/>
        <end position="409"/>
    </location>
</feature>
<evidence type="ECO:0000256" key="1">
    <source>
        <dbReference type="ARBA" id="ARBA00004651"/>
    </source>
</evidence>
<protein>
    <submittedName>
        <fullName evidence="9">MFS transporter</fullName>
    </submittedName>
</protein>
<proteinExistence type="predicted"/>
<dbReference type="InterPro" id="IPR011701">
    <property type="entry name" value="MFS"/>
</dbReference>
<dbReference type="CDD" id="cd17325">
    <property type="entry name" value="MFS_MdtG_SLC18_like"/>
    <property type="match status" value="1"/>
</dbReference>
<evidence type="ECO:0000256" key="6">
    <source>
        <dbReference type="ARBA" id="ARBA00023136"/>
    </source>
</evidence>
<keyword evidence="6 7" id="KW-0472">Membrane</keyword>
<evidence type="ECO:0000256" key="5">
    <source>
        <dbReference type="ARBA" id="ARBA00022989"/>
    </source>
</evidence>
<keyword evidence="10" id="KW-1185">Reference proteome</keyword>
<dbReference type="InterPro" id="IPR036259">
    <property type="entry name" value="MFS_trans_sf"/>
</dbReference>
<feature type="transmembrane region" description="Helical" evidence="7">
    <location>
        <begin position="296"/>
        <end position="319"/>
    </location>
</feature>
<dbReference type="RefSeq" id="WP_200591451.1">
    <property type="nucleotide sequence ID" value="NZ_JAEPBG010000003.1"/>
</dbReference>
<feature type="transmembrane region" description="Helical" evidence="7">
    <location>
        <begin position="84"/>
        <end position="101"/>
    </location>
</feature>
<organism evidence="9 10">
    <name type="scientific">Noviherbaspirillum pedocola</name>
    <dbReference type="NCBI Taxonomy" id="2801341"/>
    <lineage>
        <taxon>Bacteria</taxon>
        <taxon>Pseudomonadati</taxon>
        <taxon>Pseudomonadota</taxon>
        <taxon>Betaproteobacteria</taxon>
        <taxon>Burkholderiales</taxon>
        <taxon>Oxalobacteraceae</taxon>
        <taxon>Noviherbaspirillum</taxon>
    </lineage>
</organism>
<comment type="caution">
    <text evidence="9">The sequence shown here is derived from an EMBL/GenBank/DDBJ whole genome shotgun (WGS) entry which is preliminary data.</text>
</comment>
<evidence type="ECO:0000256" key="2">
    <source>
        <dbReference type="ARBA" id="ARBA00022448"/>
    </source>
</evidence>
<dbReference type="EMBL" id="JAEPBG010000003">
    <property type="protein sequence ID" value="MBK4734666.1"/>
    <property type="molecule type" value="Genomic_DNA"/>
</dbReference>
<feature type="transmembrane region" description="Helical" evidence="7">
    <location>
        <begin position="107"/>
        <end position="128"/>
    </location>
</feature>